<dbReference type="AlphaFoldDB" id="A0A3M0GIS4"/>
<dbReference type="Proteomes" id="UP000275256">
    <property type="component" value="Unassembled WGS sequence"/>
</dbReference>
<dbReference type="RefSeq" id="WP_121900060.1">
    <property type="nucleotide sequence ID" value="NZ_REFW01000001.1"/>
</dbReference>
<comment type="caution">
    <text evidence="1">The sequence shown here is derived from an EMBL/GenBank/DDBJ whole genome shotgun (WGS) entry which is preliminary data.</text>
</comment>
<name>A0A3M0GIS4_9ACTN</name>
<evidence type="ECO:0000313" key="2">
    <source>
        <dbReference type="Proteomes" id="UP000275256"/>
    </source>
</evidence>
<dbReference type="EMBL" id="REFW01000001">
    <property type="protein sequence ID" value="RMB61513.1"/>
    <property type="molecule type" value="Genomic_DNA"/>
</dbReference>
<evidence type="ECO:0000313" key="1">
    <source>
        <dbReference type="EMBL" id="RMB61513.1"/>
    </source>
</evidence>
<gene>
    <name evidence="1" type="ORF">EAX62_02400</name>
</gene>
<reference evidence="1 2" key="1">
    <citation type="submission" date="2018-10" db="EMBL/GenBank/DDBJ databases">
        <title>Tessaracoccus antarcticuss sp. nov., isolated from sediment.</title>
        <authorList>
            <person name="Zhou L.Y."/>
            <person name="Du Z.J."/>
        </authorList>
    </citation>
    <scope>NUCLEOTIDE SEQUENCE [LARGE SCALE GENOMIC DNA]</scope>
    <source>
        <strain evidence="1 2">JDX10</strain>
    </source>
</reference>
<dbReference type="OrthoDB" id="9763471at2"/>
<sequence>MYEWLRRLEPLAPFGDLQRGFATEVADPLWMLGRQWQLGEHVGEDAGTPVGVTVPVARAPLQPVDGLDPTVVPAEAIIEGSALDWWTVGRRVRVGRQVAPDLTAVDLGRAAFSGALPDPYGSSFAGQVDGLAAWRLGLVAADHPAVAGFDPARTDRWSSRTLDHTATFAVGDTEVTVPAHGGGEVDWWSGDSVSELPGPEPAPTPPREVIPTRLAFPGAPLPRIWQIEDRASDIGGYPPDRSHLATVLLIQLIADHATDWFLVPVPAPADGAPGIGVVATLGAVTVRNSFDQNDALTPPPVDAGPVIPDEPVGPWSLYRTSGLGRSSLVLWPTAASPVVGPVLDDVLLGVDEDADVIWAVELRADGVQLAADADTATAMAEGRRTGTRQFTWLPSTTLPEHWHPYRLPTDHALPRVFEQGLVAELNDVVPGIRRGPRSELIGGVSDAEVAEGASPDGRGHVLEPHAVPYQGVRLERRYVLARGTDGLPVLWRQRRRMPLLAGPTSHLRFDVFRESPPG</sequence>
<protein>
    <submittedName>
        <fullName evidence="1">Uncharacterized protein</fullName>
    </submittedName>
</protein>
<organism evidence="1 2">
    <name type="scientific">Tessaracoccus antarcticus</name>
    <dbReference type="NCBI Taxonomy" id="2479848"/>
    <lineage>
        <taxon>Bacteria</taxon>
        <taxon>Bacillati</taxon>
        <taxon>Actinomycetota</taxon>
        <taxon>Actinomycetes</taxon>
        <taxon>Propionibacteriales</taxon>
        <taxon>Propionibacteriaceae</taxon>
        <taxon>Tessaracoccus</taxon>
    </lineage>
</organism>
<keyword evidence="2" id="KW-1185">Reference proteome</keyword>
<accession>A0A3M0GIS4</accession>
<proteinExistence type="predicted"/>